<name>A0A9P6AB33_9AGAM</name>
<evidence type="ECO:0000313" key="2">
    <source>
        <dbReference type="Proteomes" id="UP000886523"/>
    </source>
</evidence>
<dbReference type="AlphaFoldDB" id="A0A9P6AB33"/>
<comment type="caution">
    <text evidence="1">The sequence shown here is derived from an EMBL/GenBank/DDBJ whole genome shotgun (WGS) entry which is preliminary data.</text>
</comment>
<reference evidence="1" key="1">
    <citation type="journal article" date="2020" name="Nat. Commun.">
        <title>Large-scale genome sequencing of mycorrhizal fungi provides insights into the early evolution of symbiotic traits.</title>
        <authorList>
            <person name="Miyauchi S."/>
            <person name="Kiss E."/>
            <person name="Kuo A."/>
            <person name="Drula E."/>
            <person name="Kohler A."/>
            <person name="Sanchez-Garcia M."/>
            <person name="Morin E."/>
            <person name="Andreopoulos B."/>
            <person name="Barry K.W."/>
            <person name="Bonito G."/>
            <person name="Buee M."/>
            <person name="Carver A."/>
            <person name="Chen C."/>
            <person name="Cichocki N."/>
            <person name="Clum A."/>
            <person name="Culley D."/>
            <person name="Crous P.W."/>
            <person name="Fauchery L."/>
            <person name="Girlanda M."/>
            <person name="Hayes R.D."/>
            <person name="Keri Z."/>
            <person name="LaButti K."/>
            <person name="Lipzen A."/>
            <person name="Lombard V."/>
            <person name="Magnuson J."/>
            <person name="Maillard F."/>
            <person name="Murat C."/>
            <person name="Nolan M."/>
            <person name="Ohm R.A."/>
            <person name="Pangilinan J."/>
            <person name="Pereira M.F."/>
            <person name="Perotto S."/>
            <person name="Peter M."/>
            <person name="Pfister S."/>
            <person name="Riley R."/>
            <person name="Sitrit Y."/>
            <person name="Stielow J.B."/>
            <person name="Szollosi G."/>
            <person name="Zifcakova L."/>
            <person name="Stursova M."/>
            <person name="Spatafora J.W."/>
            <person name="Tedersoo L."/>
            <person name="Vaario L.M."/>
            <person name="Yamada A."/>
            <person name="Yan M."/>
            <person name="Wang P."/>
            <person name="Xu J."/>
            <person name="Bruns T."/>
            <person name="Baldrian P."/>
            <person name="Vilgalys R."/>
            <person name="Dunand C."/>
            <person name="Henrissat B."/>
            <person name="Grigoriev I.V."/>
            <person name="Hibbett D."/>
            <person name="Nagy L.G."/>
            <person name="Martin F.M."/>
        </authorList>
    </citation>
    <scope>NUCLEOTIDE SEQUENCE</scope>
    <source>
        <strain evidence="1">UP504</strain>
    </source>
</reference>
<gene>
    <name evidence="1" type="ORF">BS47DRAFT_1369949</name>
</gene>
<accession>A0A9P6AB33</accession>
<organism evidence="1 2">
    <name type="scientific">Hydnum rufescens UP504</name>
    <dbReference type="NCBI Taxonomy" id="1448309"/>
    <lineage>
        <taxon>Eukaryota</taxon>
        <taxon>Fungi</taxon>
        <taxon>Dikarya</taxon>
        <taxon>Basidiomycota</taxon>
        <taxon>Agaricomycotina</taxon>
        <taxon>Agaricomycetes</taxon>
        <taxon>Cantharellales</taxon>
        <taxon>Hydnaceae</taxon>
        <taxon>Hydnum</taxon>
    </lineage>
</organism>
<evidence type="ECO:0000313" key="1">
    <source>
        <dbReference type="EMBL" id="KAF9502878.1"/>
    </source>
</evidence>
<proteinExistence type="predicted"/>
<dbReference type="EMBL" id="MU129544">
    <property type="protein sequence ID" value="KAF9502878.1"/>
    <property type="molecule type" value="Genomic_DNA"/>
</dbReference>
<sequence length="285" mass="31794">MNSRNLCLLAGNEAHIKNKCLTLRAHASIDMKEVMTLHKKRVEESHTRSDHIRDGTNLKLKEISMTTAYTPLPGINPMGKVLGLLRIIVEKEEHCLVPLLYVHCHAHLLSRPRSCNGLECTSDYPGVIAQYTRVLTKILKTTGDHSSCNGYGDLEEPRPSPPQCTKSINLFKPLSKHEEIGITKAYSPLLGEPSIDHTDLLLSIHSQSSELVATIPGEVVPSKGALHTTLDKEETCTSYEMATRLNLSAMGSTHRRDKTLNASWRPRSRYQTKQTMRRLLEPASA</sequence>
<keyword evidence="2" id="KW-1185">Reference proteome</keyword>
<dbReference type="Proteomes" id="UP000886523">
    <property type="component" value="Unassembled WGS sequence"/>
</dbReference>
<protein>
    <submittedName>
        <fullName evidence="1">Uncharacterized protein</fullName>
    </submittedName>
</protein>